<name>A0A2A9NCN1_9AGAR</name>
<dbReference type="Proteomes" id="UP000242287">
    <property type="component" value="Unassembled WGS sequence"/>
</dbReference>
<protein>
    <recommendedName>
        <fullName evidence="2">HhH-GPD domain-containing protein</fullName>
    </recommendedName>
</protein>
<dbReference type="AlphaFoldDB" id="A0A2A9NCN1"/>
<dbReference type="InterPro" id="IPR011257">
    <property type="entry name" value="DNA_glycosylase"/>
</dbReference>
<accession>A0A2A9NCN1</accession>
<sequence length="307" mass="33354">MPSSSHQIPLPPTPTSLLPAATTTESESQHKCKKLKLHSSYSITSPFPNFLYPTPDEALQVFQILSAEHQEPNTFTLRPSLATATACGEVSNVLEAVISTILSQNTSSKNSLAAKANLDARFGRNNFAAIAEAPHADVVDAIRSGGLANKKAATIQKMLRSIKDKHGDYSLQHLTGGKSTAEEEQKDDGEGKKEMTNDEIMQELIAYDGVGPKTASCVLLFCLGRDSFAVDTHVFRLSRLLGWVPDKADRVLAQAHLDLRVPNELKYGLHNLMIKHGRACKGCKNPGSSSGDCILKTYLRTKNKTAK</sequence>
<organism evidence="3 4">
    <name type="scientific">Amanita thiersii Skay4041</name>
    <dbReference type="NCBI Taxonomy" id="703135"/>
    <lineage>
        <taxon>Eukaryota</taxon>
        <taxon>Fungi</taxon>
        <taxon>Dikarya</taxon>
        <taxon>Basidiomycota</taxon>
        <taxon>Agaricomycotina</taxon>
        <taxon>Agaricomycetes</taxon>
        <taxon>Agaricomycetidae</taxon>
        <taxon>Agaricales</taxon>
        <taxon>Pluteineae</taxon>
        <taxon>Amanitaceae</taxon>
        <taxon>Amanita</taxon>
    </lineage>
</organism>
<dbReference type="SUPFAM" id="SSF48150">
    <property type="entry name" value="DNA-glycosylase"/>
    <property type="match status" value="1"/>
</dbReference>
<feature type="domain" description="HhH-GPD" evidence="2">
    <location>
        <begin position="102"/>
        <end position="279"/>
    </location>
</feature>
<feature type="compositionally biased region" description="Basic and acidic residues" evidence="1">
    <location>
        <begin position="180"/>
        <end position="195"/>
    </location>
</feature>
<dbReference type="Pfam" id="PF00730">
    <property type="entry name" value="HhH-GPD"/>
    <property type="match status" value="1"/>
</dbReference>
<dbReference type="Gene3D" id="1.10.1670.10">
    <property type="entry name" value="Helix-hairpin-Helix base-excision DNA repair enzymes (C-terminal)"/>
    <property type="match status" value="1"/>
</dbReference>
<evidence type="ECO:0000259" key="2">
    <source>
        <dbReference type="SMART" id="SM00478"/>
    </source>
</evidence>
<dbReference type="InterPro" id="IPR003265">
    <property type="entry name" value="HhH-GPD_domain"/>
</dbReference>
<dbReference type="EMBL" id="KZ302420">
    <property type="protein sequence ID" value="PFH45363.1"/>
    <property type="molecule type" value="Genomic_DNA"/>
</dbReference>
<dbReference type="CDD" id="cd00056">
    <property type="entry name" value="ENDO3c"/>
    <property type="match status" value="1"/>
</dbReference>
<evidence type="ECO:0000256" key="1">
    <source>
        <dbReference type="SAM" id="MobiDB-lite"/>
    </source>
</evidence>
<evidence type="ECO:0000313" key="3">
    <source>
        <dbReference type="EMBL" id="PFH45363.1"/>
    </source>
</evidence>
<gene>
    <name evidence="3" type="ORF">AMATHDRAFT_160515</name>
</gene>
<dbReference type="Gene3D" id="1.10.340.30">
    <property type="entry name" value="Hypothetical protein, domain 2"/>
    <property type="match status" value="1"/>
</dbReference>
<feature type="region of interest" description="Disordered" evidence="1">
    <location>
        <begin position="170"/>
        <end position="195"/>
    </location>
</feature>
<dbReference type="SMART" id="SM00478">
    <property type="entry name" value="ENDO3c"/>
    <property type="match status" value="1"/>
</dbReference>
<reference evidence="3 4" key="1">
    <citation type="submission" date="2014-02" db="EMBL/GenBank/DDBJ databases">
        <title>Transposable element dynamics among asymbiotic and ectomycorrhizal Amanita fungi.</title>
        <authorList>
            <consortium name="DOE Joint Genome Institute"/>
            <person name="Hess J."/>
            <person name="Skrede I."/>
            <person name="Wolfe B."/>
            <person name="LaButti K."/>
            <person name="Ohm R.A."/>
            <person name="Grigoriev I.V."/>
            <person name="Pringle A."/>
        </authorList>
    </citation>
    <scope>NUCLEOTIDE SEQUENCE [LARGE SCALE GENOMIC DNA]</scope>
    <source>
        <strain evidence="3 4">SKay4041</strain>
    </source>
</reference>
<dbReference type="STRING" id="703135.A0A2A9NCN1"/>
<keyword evidence="4" id="KW-1185">Reference proteome</keyword>
<feature type="compositionally biased region" description="Low complexity" evidence="1">
    <location>
        <begin position="15"/>
        <end position="24"/>
    </location>
</feature>
<dbReference type="PANTHER" id="PTHR47203:SF1">
    <property type="entry name" value="HYPOTHETICAL BASE EXCISION DNA REPAIR PROTEIN (EUROFUNG)"/>
    <property type="match status" value="1"/>
</dbReference>
<evidence type="ECO:0000313" key="4">
    <source>
        <dbReference type="Proteomes" id="UP000242287"/>
    </source>
</evidence>
<dbReference type="InterPro" id="IPR023170">
    <property type="entry name" value="HhH_base_excis_C"/>
</dbReference>
<dbReference type="GO" id="GO:0000702">
    <property type="term" value="F:oxidized base lesion DNA N-glycosylase activity"/>
    <property type="evidence" value="ECO:0007669"/>
    <property type="project" value="UniProtKB-ARBA"/>
</dbReference>
<dbReference type="PANTHER" id="PTHR47203">
    <property type="match status" value="1"/>
</dbReference>
<dbReference type="GO" id="GO:0006285">
    <property type="term" value="P:base-excision repair, AP site formation"/>
    <property type="evidence" value="ECO:0007669"/>
    <property type="project" value="UniProtKB-ARBA"/>
</dbReference>
<proteinExistence type="predicted"/>
<dbReference type="OrthoDB" id="5607at2759"/>
<feature type="region of interest" description="Disordered" evidence="1">
    <location>
        <begin position="1"/>
        <end position="25"/>
    </location>
</feature>